<evidence type="ECO:0000259" key="1">
    <source>
        <dbReference type="SMART" id="SM01008"/>
    </source>
</evidence>
<dbReference type="OrthoDB" id="9767994at2"/>
<sequence>MELQEENNTQALASGRRDFLRLAGLTGVGLVLGFSAKASGQKTSVVNLSADSAAVLSFELHPFIVIDNAGGITLINHRPDMGQATWQSVPMMIAEELEVTLDQIKIRQSDGLRKYGEQLSGGSSTVRTGWTRLRQAGAAAREMFLQAAATEWKAQKSDCYAENGKIHHRPTGKSLSYGELVEQASALEVPADLPLKAKKDFKILGKALPRPEIPAKVTGVAEFGMDVEVPGMLYASIERSPMIHGKVVSFDDTNAKKVAGVTQVLKAERKLPYKACESVAVLANSYWAALQGRKALKIVWDNGTLAEELDSSVYAAKLRAAVAQEAPSYTNLGDVSTALASAAKKLDAVYETPFLAHAPMEPEVAIAHVKEDGSCEIWAPVQGPDGTIEQVSAYLGIKPEQVTVHVPFLGGAFGRKAYLDFVLEAVYLSKQTKTPVKVIWTREDDIQQGPFRPAMLSSMRGGVDEKGAITAFEHTLIGESISGQVFGFFPEGKPDPWAGEAISHEESPYAIPNLKVGFTRVKTEIPIVWWRSVYPSNSSFGHESFIDELAHAAGKDPLAVRKELMKDDKRFLNVLTLLEEKSGWNKTLPAGMGKGVAVAKSFGSVCAHAFFVKKTATGLVVDRVVTVLDCGMYVNPDNVRAQTEGNIAMGLTAATKPAITFAKGKAQQSNFHQYQLLRMDEMPKMEIHLVENEEAPGGVGEPGLPPVAPALCNAIFSATGTRIRTLPVDLKKLV</sequence>
<dbReference type="SMART" id="SM01008">
    <property type="entry name" value="Ald_Xan_dh_C"/>
    <property type="match status" value="1"/>
</dbReference>
<dbReference type="InterPro" id="IPR052516">
    <property type="entry name" value="N-heterocyclic_Hydroxylase"/>
</dbReference>
<keyword evidence="3" id="KW-1185">Reference proteome</keyword>
<dbReference type="Proteomes" id="UP000295706">
    <property type="component" value="Unassembled WGS sequence"/>
</dbReference>
<organism evidence="2 3">
    <name type="scientific">Arundinibacter roseus</name>
    <dbReference type="NCBI Taxonomy" id="2070510"/>
    <lineage>
        <taxon>Bacteria</taxon>
        <taxon>Pseudomonadati</taxon>
        <taxon>Bacteroidota</taxon>
        <taxon>Cytophagia</taxon>
        <taxon>Cytophagales</taxon>
        <taxon>Spirosomataceae</taxon>
        <taxon>Arundinibacter</taxon>
    </lineage>
</organism>
<dbReference type="InterPro" id="IPR012368">
    <property type="entry name" value="OxRdtase_Mopterin-bd_su_IorB"/>
</dbReference>
<dbReference type="Pfam" id="PF20256">
    <property type="entry name" value="MoCoBD_2"/>
    <property type="match status" value="2"/>
</dbReference>
<reference evidence="2 3" key="1">
    <citation type="submission" date="2019-02" db="EMBL/GenBank/DDBJ databases">
        <title>Arundinibacter roseus gen. nov., sp. nov., a new member of the family Cytophagaceae.</title>
        <authorList>
            <person name="Szuroczki S."/>
            <person name="Khayer B."/>
            <person name="Sproer C."/>
            <person name="Toumi M."/>
            <person name="Szabo A."/>
            <person name="Felfoldi T."/>
            <person name="Schumann P."/>
            <person name="Toth E."/>
        </authorList>
    </citation>
    <scope>NUCLEOTIDE SEQUENCE [LARGE SCALE GENOMIC DNA]</scope>
    <source>
        <strain evidence="2 3">DMA-k-7a</strain>
    </source>
</reference>
<dbReference type="PANTHER" id="PTHR47495:SF3">
    <property type="entry name" value="BLR6219 PROTEIN"/>
    <property type="match status" value="1"/>
</dbReference>
<dbReference type="EMBL" id="SMJU01000013">
    <property type="protein sequence ID" value="TDB61808.1"/>
    <property type="molecule type" value="Genomic_DNA"/>
</dbReference>
<dbReference type="PIRSF" id="PIRSF036389">
    <property type="entry name" value="IOR_B"/>
    <property type="match status" value="1"/>
</dbReference>
<dbReference type="AlphaFoldDB" id="A0A4R4K3A6"/>
<dbReference type="InterPro" id="IPR008274">
    <property type="entry name" value="AldOxase/xan_DH_MoCoBD1"/>
</dbReference>
<dbReference type="InterPro" id="IPR046867">
    <property type="entry name" value="AldOxase/xan_DH_MoCoBD2"/>
</dbReference>
<dbReference type="InterPro" id="IPR037165">
    <property type="entry name" value="AldOxase/xan_DH_Mopterin-bd_sf"/>
</dbReference>
<dbReference type="InterPro" id="IPR000674">
    <property type="entry name" value="Ald_Oxase/Xan_DH_a/b"/>
</dbReference>
<comment type="caution">
    <text evidence="2">The sequence shown here is derived from an EMBL/GenBank/DDBJ whole genome shotgun (WGS) entry which is preliminary data.</text>
</comment>
<protein>
    <submittedName>
        <fullName evidence="2">Xanthine dehydrogenase family protein molybdopterin-binding subunit</fullName>
    </submittedName>
</protein>
<evidence type="ECO:0000313" key="3">
    <source>
        <dbReference type="Proteomes" id="UP000295706"/>
    </source>
</evidence>
<dbReference type="GO" id="GO:0016491">
    <property type="term" value="F:oxidoreductase activity"/>
    <property type="evidence" value="ECO:0007669"/>
    <property type="project" value="InterPro"/>
</dbReference>
<name>A0A4R4K3A6_9BACT</name>
<dbReference type="RefSeq" id="WP_132120589.1">
    <property type="nucleotide sequence ID" value="NZ_SMJU01000013.1"/>
</dbReference>
<gene>
    <name evidence="2" type="ORF">EZE20_18860</name>
</gene>
<dbReference type="Gene3D" id="3.30.365.10">
    <property type="entry name" value="Aldehyde oxidase/xanthine dehydrogenase, molybdopterin binding domain"/>
    <property type="match status" value="4"/>
</dbReference>
<dbReference type="PANTHER" id="PTHR47495">
    <property type="entry name" value="ALDEHYDE DEHYDROGENASE"/>
    <property type="match status" value="1"/>
</dbReference>
<dbReference type="Gene3D" id="3.90.1170.50">
    <property type="entry name" value="Aldehyde oxidase/xanthine dehydrogenase, a/b hammerhead"/>
    <property type="match status" value="1"/>
</dbReference>
<evidence type="ECO:0000313" key="2">
    <source>
        <dbReference type="EMBL" id="TDB61808.1"/>
    </source>
</evidence>
<dbReference type="Pfam" id="PF02738">
    <property type="entry name" value="MoCoBD_1"/>
    <property type="match status" value="1"/>
</dbReference>
<accession>A0A4R4K3A6</accession>
<feature type="domain" description="Aldehyde oxidase/xanthine dehydrogenase a/b hammerhead" evidence="1">
    <location>
        <begin position="218"/>
        <end position="304"/>
    </location>
</feature>
<dbReference type="PROSITE" id="PS51318">
    <property type="entry name" value="TAT"/>
    <property type="match status" value="1"/>
</dbReference>
<dbReference type="SUPFAM" id="SSF56003">
    <property type="entry name" value="Molybdenum cofactor-binding domain"/>
    <property type="match status" value="2"/>
</dbReference>
<dbReference type="InterPro" id="IPR006311">
    <property type="entry name" value="TAT_signal"/>
</dbReference>
<proteinExistence type="predicted"/>